<feature type="domain" description="Carboxylesterase type B" evidence="4">
    <location>
        <begin position="394"/>
        <end position="503"/>
    </location>
</feature>
<dbReference type="PROSITE" id="PS51257">
    <property type="entry name" value="PROKAR_LIPOPROTEIN"/>
    <property type="match status" value="1"/>
</dbReference>
<dbReference type="InterPro" id="IPR019826">
    <property type="entry name" value="Carboxylesterase_B_AS"/>
</dbReference>
<sequence length="575" mass="61234">MKRLVVAIALLALAACSPKPKTVEGPPAADPATARTISGGQLVGFTDKASGAQVWRGVPFAAPPVGPLRWRAPRPAAGWSGQRASTAQAPWCPQQLSALDGAPRADWGRVVGQEDCLYLNIYAPPLSAVAAPAAKLPVMVWIHGGSNTWGRAQQYDGAALAARFKVVVVVIQYRIGALGWMSSAALREGGSLPEDASANFGTLDQIRALEWVRQDIGAFGGDASRVTIFGESAGGQNVAALLASPRAKGLFQRAIIQSGGFDSTPVAEAEHTDPFASDKVAPLIVGAGKSVTGETLRAAPLSAVFAAYRSDNYSPVRMINDGVVLPAEGIRAVIDRPATFNAVPVITGTNHDEMKLFNALNPRQVNFLFGKLPLIRDQGLYEAASAYPTRMWRVNAVDRSADAMTAGGHPAVWTYRFDWDEEGKVLGVDLGRLLGAGHSLEIPFVFGHWSLLGSFDRFAFTKGNAPTRIALSDAMMSYWVQFATTGDPGRGVDGKLPLWSPWTGDAAAPRTLLFDTPKGGGVRMAPEADSGEKIVDDLWKDPALKTLAQRCEMMARVVRNNPELRGLNGSRCKAD</sequence>
<dbReference type="RefSeq" id="WP_307350276.1">
    <property type="nucleotide sequence ID" value="NZ_JAUSVS010000005.1"/>
</dbReference>
<accession>A0ABU0IVT7</accession>
<feature type="domain" description="Carboxylesterase type B" evidence="4">
    <location>
        <begin position="35"/>
        <end position="364"/>
    </location>
</feature>
<name>A0ABU0IVT7_9CAUL</name>
<evidence type="ECO:0000313" key="6">
    <source>
        <dbReference type="Proteomes" id="UP001228905"/>
    </source>
</evidence>
<dbReference type="PROSITE" id="PS00941">
    <property type="entry name" value="CARBOXYLESTERASE_B_2"/>
    <property type="match status" value="1"/>
</dbReference>
<dbReference type="InterPro" id="IPR002018">
    <property type="entry name" value="CarbesteraseB"/>
</dbReference>
<gene>
    <name evidence="5" type="ORF">QO010_002918</name>
</gene>
<proteinExistence type="inferred from homology"/>
<dbReference type="InterPro" id="IPR019819">
    <property type="entry name" value="Carboxylesterase_B_CS"/>
</dbReference>
<dbReference type="PROSITE" id="PS00122">
    <property type="entry name" value="CARBOXYLESTERASE_B_1"/>
    <property type="match status" value="1"/>
</dbReference>
<evidence type="ECO:0000256" key="1">
    <source>
        <dbReference type="ARBA" id="ARBA00005964"/>
    </source>
</evidence>
<evidence type="ECO:0000313" key="5">
    <source>
        <dbReference type="EMBL" id="MDQ0465134.1"/>
    </source>
</evidence>
<comment type="similarity">
    <text evidence="1 3">Belongs to the type-B carboxylesterase/lipase family.</text>
</comment>
<dbReference type="GO" id="GO:0016787">
    <property type="term" value="F:hydrolase activity"/>
    <property type="evidence" value="ECO:0007669"/>
    <property type="project" value="UniProtKB-KW"/>
</dbReference>
<protein>
    <recommendedName>
        <fullName evidence="3">Carboxylic ester hydrolase</fullName>
        <ecNumber evidence="3">3.1.1.-</ecNumber>
    </recommendedName>
</protein>
<dbReference type="InterPro" id="IPR029058">
    <property type="entry name" value="AB_hydrolase_fold"/>
</dbReference>
<dbReference type="SUPFAM" id="SSF53474">
    <property type="entry name" value="alpha/beta-Hydrolases"/>
    <property type="match status" value="1"/>
</dbReference>
<keyword evidence="6" id="KW-1185">Reference proteome</keyword>
<organism evidence="5 6">
    <name type="scientific">Caulobacter ginsengisoli</name>
    <dbReference type="NCBI Taxonomy" id="400775"/>
    <lineage>
        <taxon>Bacteria</taxon>
        <taxon>Pseudomonadati</taxon>
        <taxon>Pseudomonadota</taxon>
        <taxon>Alphaproteobacteria</taxon>
        <taxon>Caulobacterales</taxon>
        <taxon>Caulobacteraceae</taxon>
        <taxon>Caulobacter</taxon>
    </lineage>
</organism>
<reference evidence="5 6" key="1">
    <citation type="submission" date="2023-07" db="EMBL/GenBank/DDBJ databases">
        <title>Genomic Encyclopedia of Type Strains, Phase IV (KMG-IV): sequencing the most valuable type-strain genomes for metagenomic binning, comparative biology and taxonomic classification.</title>
        <authorList>
            <person name="Goeker M."/>
        </authorList>
    </citation>
    <scope>NUCLEOTIDE SEQUENCE [LARGE SCALE GENOMIC DNA]</scope>
    <source>
        <strain evidence="5 6">DSM 18695</strain>
    </source>
</reference>
<dbReference type="InterPro" id="IPR050309">
    <property type="entry name" value="Type-B_Carboxylest/Lipase"/>
</dbReference>
<dbReference type="PANTHER" id="PTHR11559">
    <property type="entry name" value="CARBOXYLESTERASE"/>
    <property type="match status" value="1"/>
</dbReference>
<evidence type="ECO:0000259" key="4">
    <source>
        <dbReference type="Pfam" id="PF00135"/>
    </source>
</evidence>
<dbReference type="Proteomes" id="UP001228905">
    <property type="component" value="Unassembled WGS sequence"/>
</dbReference>
<evidence type="ECO:0000256" key="3">
    <source>
        <dbReference type="RuleBase" id="RU361235"/>
    </source>
</evidence>
<keyword evidence="2 3" id="KW-0378">Hydrolase</keyword>
<dbReference type="Pfam" id="PF00135">
    <property type="entry name" value="COesterase"/>
    <property type="match status" value="2"/>
</dbReference>
<comment type="caution">
    <text evidence="5">The sequence shown here is derived from an EMBL/GenBank/DDBJ whole genome shotgun (WGS) entry which is preliminary data.</text>
</comment>
<evidence type="ECO:0000256" key="2">
    <source>
        <dbReference type="ARBA" id="ARBA00022801"/>
    </source>
</evidence>
<dbReference type="EMBL" id="JAUSVS010000005">
    <property type="protein sequence ID" value="MDQ0465134.1"/>
    <property type="molecule type" value="Genomic_DNA"/>
</dbReference>
<dbReference type="Gene3D" id="3.40.50.1820">
    <property type="entry name" value="alpha/beta hydrolase"/>
    <property type="match status" value="1"/>
</dbReference>
<dbReference type="EC" id="3.1.1.-" evidence="3"/>